<dbReference type="PANTHER" id="PTHR43197">
    <property type="entry name" value="UTP--GLUCOSE-1-PHOSPHATE URIDYLYLTRANSFERASE"/>
    <property type="match status" value="1"/>
</dbReference>
<dbReference type="InterPro" id="IPR005835">
    <property type="entry name" value="NTP_transferase_dom"/>
</dbReference>
<dbReference type="InterPro" id="IPR029044">
    <property type="entry name" value="Nucleotide-diphossugar_trans"/>
</dbReference>
<dbReference type="STRING" id="1802158.A2827_00315"/>
<evidence type="ECO:0000256" key="5">
    <source>
        <dbReference type="ARBA" id="ARBA00048128"/>
    </source>
</evidence>
<name>A0A1G2H672_9BACT</name>
<feature type="domain" description="Nucleotidyl transferase" evidence="6">
    <location>
        <begin position="7"/>
        <end position="267"/>
    </location>
</feature>
<keyword evidence="4" id="KW-0548">Nucleotidyltransferase</keyword>
<protein>
    <recommendedName>
        <fullName evidence="2">UTP--glucose-1-phosphate uridylyltransferase</fullName>
        <ecNumber evidence="2">2.7.7.9</ecNumber>
    </recommendedName>
</protein>
<dbReference type="InterPro" id="IPR005771">
    <property type="entry name" value="GalU_uridylyltTrfase_bac/arc"/>
</dbReference>
<evidence type="ECO:0000313" key="7">
    <source>
        <dbReference type="EMBL" id="OGZ57973.1"/>
    </source>
</evidence>
<dbReference type="AlphaFoldDB" id="A0A1G2H672"/>
<comment type="caution">
    <text evidence="7">The sequence shown here is derived from an EMBL/GenBank/DDBJ whole genome shotgun (WGS) entry which is preliminary data.</text>
</comment>
<dbReference type="PANTHER" id="PTHR43197:SF1">
    <property type="entry name" value="UTP--GLUCOSE-1-PHOSPHATE URIDYLYLTRANSFERASE"/>
    <property type="match status" value="1"/>
</dbReference>
<dbReference type="GO" id="GO:0006011">
    <property type="term" value="P:UDP-alpha-D-glucose metabolic process"/>
    <property type="evidence" value="ECO:0007669"/>
    <property type="project" value="InterPro"/>
</dbReference>
<dbReference type="Proteomes" id="UP000177932">
    <property type="component" value="Unassembled WGS sequence"/>
</dbReference>
<proteinExistence type="inferred from homology"/>
<keyword evidence="3" id="KW-0808">Transferase</keyword>
<gene>
    <name evidence="7" type="ORF">A2827_00315</name>
</gene>
<evidence type="ECO:0000256" key="1">
    <source>
        <dbReference type="ARBA" id="ARBA00006890"/>
    </source>
</evidence>
<dbReference type="Gene3D" id="3.90.550.10">
    <property type="entry name" value="Spore Coat Polysaccharide Biosynthesis Protein SpsA, Chain A"/>
    <property type="match status" value="1"/>
</dbReference>
<dbReference type="CDD" id="cd02541">
    <property type="entry name" value="UGPase_prokaryotic"/>
    <property type="match status" value="1"/>
</dbReference>
<evidence type="ECO:0000259" key="6">
    <source>
        <dbReference type="Pfam" id="PF00483"/>
    </source>
</evidence>
<dbReference type="Pfam" id="PF00483">
    <property type="entry name" value="NTP_transferase"/>
    <property type="match status" value="1"/>
</dbReference>
<dbReference type="EMBL" id="MHOD01000017">
    <property type="protein sequence ID" value="OGZ57973.1"/>
    <property type="molecule type" value="Genomic_DNA"/>
</dbReference>
<evidence type="ECO:0000313" key="8">
    <source>
        <dbReference type="Proteomes" id="UP000177932"/>
    </source>
</evidence>
<evidence type="ECO:0000256" key="2">
    <source>
        <dbReference type="ARBA" id="ARBA00012415"/>
    </source>
</evidence>
<dbReference type="GO" id="GO:0003983">
    <property type="term" value="F:UTP:glucose-1-phosphate uridylyltransferase activity"/>
    <property type="evidence" value="ECO:0007669"/>
    <property type="project" value="UniProtKB-EC"/>
</dbReference>
<sequence>MANKIKKAVIPVAGFGTRFLPETKAIPKEMLPVVDKPVVQYLVEEAVAAGIDTVIFVTNKNKHSVQSHFSRDRDFEAMLKRAKKFELLDKVKEIHNLADFLYVCQDEPLGSGDAVMRAQGIVQDEPFAVFYADDIVESVKPAIGQLIEVYDNYRTSVLGLFKVPKSEVNLYGIADGEYVSERTLLVRDLVEKPDPKSTPSQLASVGRFILTPDIFSKIAKTKKTKGEVYLADAIDDLCNEGKVYGYELEGKWYDCGSKAGFLRANIEVALKRTDMKKDMQNILKDLR</sequence>
<comment type="similarity">
    <text evidence="1">Belongs to the UDPGP type 2 family.</text>
</comment>
<organism evidence="7 8">
    <name type="scientific">Candidatus Spechtbacteria bacterium RIFCSPHIGHO2_01_FULL_43_30</name>
    <dbReference type="NCBI Taxonomy" id="1802158"/>
    <lineage>
        <taxon>Bacteria</taxon>
        <taxon>Candidatus Spechtiibacteriota</taxon>
    </lineage>
</organism>
<dbReference type="EC" id="2.7.7.9" evidence="2"/>
<comment type="catalytic activity">
    <reaction evidence="5">
        <text>alpha-D-glucose 1-phosphate + UTP + H(+) = UDP-alpha-D-glucose + diphosphate</text>
        <dbReference type="Rhea" id="RHEA:19889"/>
        <dbReference type="ChEBI" id="CHEBI:15378"/>
        <dbReference type="ChEBI" id="CHEBI:33019"/>
        <dbReference type="ChEBI" id="CHEBI:46398"/>
        <dbReference type="ChEBI" id="CHEBI:58601"/>
        <dbReference type="ChEBI" id="CHEBI:58885"/>
        <dbReference type="EC" id="2.7.7.9"/>
    </reaction>
</comment>
<reference evidence="7 8" key="1">
    <citation type="journal article" date="2016" name="Nat. Commun.">
        <title>Thousands of microbial genomes shed light on interconnected biogeochemical processes in an aquifer system.</title>
        <authorList>
            <person name="Anantharaman K."/>
            <person name="Brown C.T."/>
            <person name="Hug L.A."/>
            <person name="Sharon I."/>
            <person name="Castelle C.J."/>
            <person name="Probst A.J."/>
            <person name="Thomas B.C."/>
            <person name="Singh A."/>
            <person name="Wilkins M.J."/>
            <person name="Karaoz U."/>
            <person name="Brodie E.L."/>
            <person name="Williams K.H."/>
            <person name="Hubbard S.S."/>
            <person name="Banfield J.F."/>
        </authorList>
    </citation>
    <scope>NUCLEOTIDE SEQUENCE [LARGE SCALE GENOMIC DNA]</scope>
</reference>
<evidence type="ECO:0000256" key="4">
    <source>
        <dbReference type="ARBA" id="ARBA00022695"/>
    </source>
</evidence>
<accession>A0A1G2H672</accession>
<evidence type="ECO:0000256" key="3">
    <source>
        <dbReference type="ARBA" id="ARBA00022679"/>
    </source>
</evidence>
<dbReference type="SUPFAM" id="SSF53448">
    <property type="entry name" value="Nucleotide-diphospho-sugar transferases"/>
    <property type="match status" value="1"/>
</dbReference>